<dbReference type="GO" id="GO:0016787">
    <property type="term" value="F:hydrolase activity"/>
    <property type="evidence" value="ECO:0007669"/>
    <property type="project" value="UniProtKB-KW"/>
</dbReference>
<reference evidence="6" key="1">
    <citation type="journal article" date="2019" name="Int. J. Syst. Evol. Microbiol.">
        <title>The Global Catalogue of Microorganisms (GCM) 10K type strain sequencing project: providing services to taxonomists for standard genome sequencing and annotation.</title>
        <authorList>
            <consortium name="The Broad Institute Genomics Platform"/>
            <consortium name="The Broad Institute Genome Sequencing Center for Infectious Disease"/>
            <person name="Wu L."/>
            <person name="Ma J."/>
        </authorList>
    </citation>
    <scope>NUCLEOTIDE SEQUENCE [LARGE SCALE GENOMIC DNA]</scope>
    <source>
        <strain evidence="6">CECT 7649</strain>
    </source>
</reference>
<dbReference type="InterPro" id="IPR020476">
    <property type="entry name" value="Nudix_hydrolase"/>
</dbReference>
<comment type="similarity">
    <text evidence="1 3">Belongs to the Nudix hydrolase family.</text>
</comment>
<evidence type="ECO:0000256" key="3">
    <source>
        <dbReference type="RuleBase" id="RU003476"/>
    </source>
</evidence>
<dbReference type="Pfam" id="PF00293">
    <property type="entry name" value="NUDIX"/>
    <property type="match status" value="1"/>
</dbReference>
<evidence type="ECO:0000256" key="1">
    <source>
        <dbReference type="ARBA" id="ARBA00005582"/>
    </source>
</evidence>
<dbReference type="EMBL" id="JBHTCG010000004">
    <property type="protein sequence ID" value="MFC7382203.1"/>
    <property type="molecule type" value="Genomic_DNA"/>
</dbReference>
<evidence type="ECO:0000259" key="4">
    <source>
        <dbReference type="PROSITE" id="PS51462"/>
    </source>
</evidence>
<dbReference type="RefSeq" id="WP_380825369.1">
    <property type="nucleotide sequence ID" value="NZ_JBHTCG010000004.1"/>
</dbReference>
<dbReference type="PROSITE" id="PS00893">
    <property type="entry name" value="NUDIX_BOX"/>
    <property type="match status" value="1"/>
</dbReference>
<organism evidence="5 6">
    <name type="scientific">Sphaerisporangium rhizosphaerae</name>
    <dbReference type="NCBI Taxonomy" id="2269375"/>
    <lineage>
        <taxon>Bacteria</taxon>
        <taxon>Bacillati</taxon>
        <taxon>Actinomycetota</taxon>
        <taxon>Actinomycetes</taxon>
        <taxon>Streptosporangiales</taxon>
        <taxon>Streptosporangiaceae</taxon>
        <taxon>Sphaerisporangium</taxon>
    </lineage>
</organism>
<dbReference type="PROSITE" id="PS51462">
    <property type="entry name" value="NUDIX"/>
    <property type="match status" value="1"/>
</dbReference>
<keyword evidence="2 3" id="KW-0378">Hydrolase</keyword>
<dbReference type="PANTHER" id="PTHR43736:SF1">
    <property type="entry name" value="DIHYDRONEOPTERIN TRIPHOSPHATE DIPHOSPHATASE"/>
    <property type="match status" value="1"/>
</dbReference>
<dbReference type="PRINTS" id="PR00502">
    <property type="entry name" value="NUDIXFAMILY"/>
</dbReference>
<protein>
    <submittedName>
        <fullName evidence="5">NUDIX hydrolase</fullName>
    </submittedName>
</protein>
<dbReference type="InterPro" id="IPR020084">
    <property type="entry name" value="NUDIX_hydrolase_CS"/>
</dbReference>
<keyword evidence="6" id="KW-1185">Reference proteome</keyword>
<dbReference type="SUPFAM" id="SSF55811">
    <property type="entry name" value="Nudix"/>
    <property type="match status" value="1"/>
</dbReference>
<dbReference type="InterPro" id="IPR000086">
    <property type="entry name" value="NUDIX_hydrolase_dom"/>
</dbReference>
<name>A0ABW2NZZ9_9ACTN</name>
<comment type="caution">
    <text evidence="5">The sequence shown here is derived from an EMBL/GenBank/DDBJ whole genome shotgun (WGS) entry which is preliminary data.</text>
</comment>
<dbReference type="Gene3D" id="3.90.79.10">
    <property type="entry name" value="Nucleoside Triphosphate Pyrophosphohydrolase"/>
    <property type="match status" value="1"/>
</dbReference>
<dbReference type="InterPro" id="IPR015797">
    <property type="entry name" value="NUDIX_hydrolase-like_dom_sf"/>
</dbReference>
<evidence type="ECO:0000313" key="6">
    <source>
        <dbReference type="Proteomes" id="UP001596496"/>
    </source>
</evidence>
<accession>A0ABW2NZZ9</accession>
<dbReference type="PANTHER" id="PTHR43736">
    <property type="entry name" value="ADP-RIBOSE PYROPHOSPHATASE"/>
    <property type="match status" value="1"/>
</dbReference>
<evidence type="ECO:0000313" key="5">
    <source>
        <dbReference type="EMBL" id="MFC7382203.1"/>
    </source>
</evidence>
<gene>
    <name evidence="5" type="ORF">ACFQSB_08300</name>
</gene>
<sequence length="157" mass="17361">MVVYNDGRTYPSDLPLHSVSAGAAVLRDDGLLLVIKRRDNGEWVLPGGIVELDEGPRDTVIREVLEETGVEVEPELLTGVYKNMRRHVVSLVFRCRPVAGEAHETDEAAEVAWFTPAEITSHMTEPFAIRLLDAITPGGPKVRIHDGQRLLLRGTDN</sequence>
<dbReference type="Proteomes" id="UP001596496">
    <property type="component" value="Unassembled WGS sequence"/>
</dbReference>
<proteinExistence type="inferred from homology"/>
<feature type="domain" description="Nudix hydrolase" evidence="4">
    <location>
        <begin position="15"/>
        <end position="137"/>
    </location>
</feature>
<evidence type="ECO:0000256" key="2">
    <source>
        <dbReference type="ARBA" id="ARBA00022801"/>
    </source>
</evidence>